<feature type="transmembrane region" description="Helical" evidence="7">
    <location>
        <begin position="167"/>
        <end position="187"/>
    </location>
</feature>
<evidence type="ECO:0000256" key="2">
    <source>
        <dbReference type="ARBA" id="ARBA00022448"/>
    </source>
</evidence>
<dbReference type="InterPro" id="IPR023271">
    <property type="entry name" value="Aquaporin-like"/>
</dbReference>
<evidence type="ECO:0000313" key="8">
    <source>
        <dbReference type="EMBL" id="CAK9154264.1"/>
    </source>
</evidence>
<dbReference type="AlphaFoldDB" id="A0ABC8SAS1"/>
<keyword evidence="4 7" id="KW-1133">Transmembrane helix</keyword>
<evidence type="ECO:0000256" key="6">
    <source>
        <dbReference type="RuleBase" id="RU000477"/>
    </source>
</evidence>
<feature type="transmembrane region" description="Helical" evidence="7">
    <location>
        <begin position="194"/>
        <end position="217"/>
    </location>
</feature>
<dbReference type="GO" id="GO:0016020">
    <property type="term" value="C:membrane"/>
    <property type="evidence" value="ECO:0007669"/>
    <property type="project" value="UniProtKB-SubCell"/>
</dbReference>
<dbReference type="Gene3D" id="1.20.1080.10">
    <property type="entry name" value="Glycerol uptake facilitator protein"/>
    <property type="match status" value="1"/>
</dbReference>
<sequence length="297" mass="32229">MATTPSTTFSLYPNHNLPAESSIVEETISRHFTGEFAGDVSVPWSNLQKIVAELIGTYILIFAGCGAALVDRERTLTTVGIAMVWGLVLMALIYAVGHVSGAHFNPAVTLAFAASCRLPLIQVPMYVLSQLMGSTLACLTLRIMFHKQGDIRPTVTQYSSLTTDLEAITWEFLITFFLMFTICGVATDDRSNKALSGVAIGATVWFNVLIAGPITGASMNPARSIGPALISGIYKNLWVFIVAPILGAMAATIVYSVLRGPNPEKHEEHSKSIYNDMLPTFRGLERSCASFTKCWRA</sequence>
<dbReference type="PROSITE" id="PS00221">
    <property type="entry name" value="MIP"/>
    <property type="match status" value="1"/>
</dbReference>
<feature type="transmembrane region" description="Helical" evidence="7">
    <location>
        <begin position="50"/>
        <end position="69"/>
    </location>
</feature>
<accession>A0ABC8SAS1</accession>
<comment type="caution">
    <text evidence="8">The sequence shown here is derived from an EMBL/GenBank/DDBJ whole genome shotgun (WGS) entry which is preliminary data.</text>
</comment>
<evidence type="ECO:0000256" key="5">
    <source>
        <dbReference type="ARBA" id="ARBA00023136"/>
    </source>
</evidence>
<dbReference type="SUPFAM" id="SSF81338">
    <property type="entry name" value="Aquaporin-like"/>
    <property type="match status" value="1"/>
</dbReference>
<dbReference type="PANTHER" id="PTHR45724">
    <property type="entry name" value="AQUAPORIN NIP2-1"/>
    <property type="match status" value="1"/>
</dbReference>
<keyword evidence="2 6" id="KW-0813">Transport</keyword>
<evidence type="ECO:0000256" key="3">
    <source>
        <dbReference type="ARBA" id="ARBA00022692"/>
    </source>
</evidence>
<dbReference type="InterPro" id="IPR000425">
    <property type="entry name" value="MIP"/>
</dbReference>
<dbReference type="EMBL" id="CAUOFW020002502">
    <property type="protein sequence ID" value="CAK9154264.1"/>
    <property type="molecule type" value="Genomic_DNA"/>
</dbReference>
<protein>
    <submittedName>
        <fullName evidence="8">Uncharacterized protein</fullName>
    </submittedName>
</protein>
<dbReference type="PRINTS" id="PR00783">
    <property type="entry name" value="MINTRINSICP"/>
</dbReference>
<comment type="similarity">
    <text evidence="6">Belongs to the MIP/aquaporin (TC 1.A.8) family.</text>
</comment>
<dbReference type="Proteomes" id="UP001642360">
    <property type="component" value="Unassembled WGS sequence"/>
</dbReference>
<evidence type="ECO:0000256" key="4">
    <source>
        <dbReference type="ARBA" id="ARBA00022989"/>
    </source>
</evidence>
<dbReference type="NCBIfam" id="TIGR00861">
    <property type="entry name" value="MIP"/>
    <property type="match status" value="1"/>
</dbReference>
<evidence type="ECO:0000256" key="1">
    <source>
        <dbReference type="ARBA" id="ARBA00004141"/>
    </source>
</evidence>
<dbReference type="PANTHER" id="PTHR45724:SF21">
    <property type="entry name" value="MAJOR INTRINSIC PROTEIN"/>
    <property type="match status" value="1"/>
</dbReference>
<feature type="transmembrane region" description="Helical" evidence="7">
    <location>
        <begin position="237"/>
        <end position="258"/>
    </location>
</feature>
<organism evidence="8 9">
    <name type="scientific">Ilex paraguariensis</name>
    <name type="common">yerba mate</name>
    <dbReference type="NCBI Taxonomy" id="185542"/>
    <lineage>
        <taxon>Eukaryota</taxon>
        <taxon>Viridiplantae</taxon>
        <taxon>Streptophyta</taxon>
        <taxon>Embryophyta</taxon>
        <taxon>Tracheophyta</taxon>
        <taxon>Spermatophyta</taxon>
        <taxon>Magnoliopsida</taxon>
        <taxon>eudicotyledons</taxon>
        <taxon>Gunneridae</taxon>
        <taxon>Pentapetalae</taxon>
        <taxon>asterids</taxon>
        <taxon>campanulids</taxon>
        <taxon>Aquifoliales</taxon>
        <taxon>Aquifoliaceae</taxon>
        <taxon>Ilex</taxon>
    </lineage>
</organism>
<gene>
    <name evidence="8" type="ORF">ILEXP_LOCUS22572</name>
</gene>
<comment type="subcellular location">
    <subcellularLocation>
        <location evidence="1">Membrane</location>
        <topology evidence="1">Multi-pass membrane protein</topology>
    </subcellularLocation>
</comment>
<dbReference type="CDD" id="cd00333">
    <property type="entry name" value="MIP"/>
    <property type="match status" value="1"/>
</dbReference>
<proteinExistence type="inferred from homology"/>
<dbReference type="Pfam" id="PF00230">
    <property type="entry name" value="MIP"/>
    <property type="match status" value="1"/>
</dbReference>
<dbReference type="InterPro" id="IPR022357">
    <property type="entry name" value="MIP_CS"/>
</dbReference>
<name>A0ABC8SAS1_9AQUA</name>
<evidence type="ECO:0000256" key="7">
    <source>
        <dbReference type="SAM" id="Phobius"/>
    </source>
</evidence>
<keyword evidence="9" id="KW-1185">Reference proteome</keyword>
<dbReference type="InterPro" id="IPR034294">
    <property type="entry name" value="Aquaporin_transptr"/>
</dbReference>
<reference evidence="8 9" key="1">
    <citation type="submission" date="2024-02" db="EMBL/GenBank/DDBJ databases">
        <authorList>
            <person name="Vignale AGUSTIN F."/>
            <person name="Sosa J E."/>
            <person name="Modenutti C."/>
        </authorList>
    </citation>
    <scope>NUCLEOTIDE SEQUENCE [LARGE SCALE GENOMIC DNA]</scope>
</reference>
<keyword evidence="3 6" id="KW-0812">Transmembrane</keyword>
<evidence type="ECO:0000313" key="9">
    <source>
        <dbReference type="Proteomes" id="UP001642360"/>
    </source>
</evidence>
<keyword evidence="5 7" id="KW-0472">Membrane</keyword>
<feature type="transmembrane region" description="Helical" evidence="7">
    <location>
        <begin position="76"/>
        <end position="96"/>
    </location>
</feature>